<dbReference type="GO" id="GO:0005730">
    <property type="term" value="C:nucleolus"/>
    <property type="evidence" value="ECO:0007669"/>
    <property type="project" value="UniProtKB-SubCell"/>
</dbReference>
<reference evidence="11" key="1">
    <citation type="submission" date="2022-07" db="EMBL/GenBank/DDBJ databases">
        <title>The genome of Lyophyllum shimeji provides insight into the initial evolution of ectomycorrhizal fungal genome.</title>
        <authorList>
            <person name="Kobayashi Y."/>
            <person name="Shibata T."/>
            <person name="Hirakawa H."/>
            <person name="Shigenobu S."/>
            <person name="Nishiyama T."/>
            <person name="Yamada A."/>
            <person name="Hasebe M."/>
            <person name="Kawaguchi M."/>
        </authorList>
    </citation>
    <scope>NUCLEOTIDE SEQUENCE</scope>
    <source>
        <strain evidence="11">AT787</strain>
    </source>
</reference>
<proteinExistence type="inferred from homology"/>
<dbReference type="AlphaFoldDB" id="A0A9P3PPV0"/>
<evidence type="ECO:0000256" key="5">
    <source>
        <dbReference type="ARBA" id="ARBA00023242"/>
    </source>
</evidence>
<keyword evidence="12" id="KW-1185">Reference proteome</keyword>
<evidence type="ECO:0000313" key="12">
    <source>
        <dbReference type="Proteomes" id="UP001063166"/>
    </source>
</evidence>
<keyword evidence="5 7" id="KW-0539">Nucleus</keyword>
<evidence type="ECO:0000313" key="11">
    <source>
        <dbReference type="EMBL" id="GLB40440.1"/>
    </source>
</evidence>
<dbReference type="InterPro" id="IPR007109">
    <property type="entry name" value="Brix"/>
</dbReference>
<dbReference type="GO" id="GO:0019843">
    <property type="term" value="F:rRNA binding"/>
    <property type="evidence" value="ECO:0007669"/>
    <property type="project" value="UniProtKB-UniRule"/>
</dbReference>
<feature type="compositionally biased region" description="Low complexity" evidence="8">
    <location>
        <begin position="55"/>
        <end position="74"/>
    </location>
</feature>
<evidence type="ECO:0000256" key="7">
    <source>
        <dbReference type="RuleBase" id="RU367086"/>
    </source>
</evidence>
<keyword evidence="6" id="KW-0326">Glycosidase</keyword>
<evidence type="ECO:0000256" key="3">
    <source>
        <dbReference type="ARBA" id="ARBA00010782"/>
    </source>
</evidence>
<protein>
    <recommendedName>
        <fullName evidence="7">Ribosome production factor 2 homolog</fullName>
    </recommendedName>
    <alternativeName>
        <fullName evidence="7">Ribosome biogenesis protein RPF2 homolog</fullName>
    </alternativeName>
</protein>
<dbReference type="SMART" id="SM00879">
    <property type="entry name" value="Brix"/>
    <property type="match status" value="1"/>
</dbReference>
<feature type="chain" id="PRO_5040447538" description="Ribosome production factor 2 homolog" evidence="9">
    <location>
        <begin position="20"/>
        <end position="773"/>
    </location>
</feature>
<evidence type="ECO:0000256" key="6">
    <source>
        <dbReference type="ARBA" id="ARBA00023295"/>
    </source>
</evidence>
<dbReference type="InterPro" id="IPR001547">
    <property type="entry name" value="Glyco_hydro_5"/>
</dbReference>
<dbReference type="GO" id="GO:0000272">
    <property type="term" value="P:polysaccharide catabolic process"/>
    <property type="evidence" value="ECO:0007669"/>
    <property type="project" value="InterPro"/>
</dbReference>
<evidence type="ECO:0000256" key="1">
    <source>
        <dbReference type="ARBA" id="ARBA00004604"/>
    </source>
</evidence>
<dbReference type="InterPro" id="IPR039770">
    <property type="entry name" value="Rpf2"/>
</dbReference>
<accession>A0A9P3PPV0</accession>
<sequence>MRLLPLGLALLCQITVFRGIAVLASRQCHLKAPGKALAGVPGDRPSDPSGSIGAPQSTGSRASSTSRSSAASTPTATQSAAFDYSSQKIRGVNLGGWLVLEPWITPSVFESTNNDAIVDEYTMGQLLDSQTAQKILKQHWETWITEDDFAAIKAAGLNHVRIPLGYWLPERLRQFGAAHFESCMGVEPCEYVIELLNEPAGFRGDDWAQTIRQFWLDGYDAVRKAAGNGIKVMIGDAFLGVQNWSGFLNYPRGQGVIMDFHEYQIFSDPELDRSFDEHLAFACTYSDNLSAYQGSNIWTIIGEWSNAVTDCARWLNGRGVGARWDATWFPPNSRYHGSCTNFTGSYSGFPSAYKTFLRKYWEVQVEIGEHVSGWVFWTWKAENADEWSYQKGLEGGWIPQDPTDRKYPGIFETNERQDNPNWTSYIMLRTIKPKNARSKRALEARLPKEVEDARTSIFVKGTHTGETLNCVMRDLMALKRPNAISFSKKNPIHPFDSTSTSIQSLEFWAGKNDASMFLVGQTTKKRPNGLTFVRMYNSQVLDMMEVGVDSWAGMDSFKTRKSTPGHKPMMHFASELFDTHPRYIQVKSMLMDFFNGEVVDSICLPGLEHVISVTCAPTPASLNNASASTNTNPSASEDVSSLPKIHIRTYTTRLLSSGTRIPRVELEPMGPSLDLSLRRHQPADPELWKQAMKRPKLKKADIESGLGKKRKNLQVDEMGDLRGQVHIAKQDLSKLQTRKMKGLKGGALDTDQDGQDPQGEEGTPRKRRKTDTQ</sequence>
<comment type="similarity">
    <text evidence="2">Belongs to the glycosyl hydrolase 5 (cellulase A) family.</text>
</comment>
<dbReference type="Gene3D" id="3.20.20.80">
    <property type="entry name" value="Glycosidases"/>
    <property type="match status" value="2"/>
</dbReference>
<dbReference type="PANTHER" id="PTHR12728">
    <property type="entry name" value="BRIX DOMAIN CONTAINING PROTEIN"/>
    <property type="match status" value="1"/>
</dbReference>
<dbReference type="GO" id="GO:0000463">
    <property type="term" value="P:maturation of LSU-rRNA from tricistronic rRNA transcript (SSU-rRNA, 5.8S rRNA, LSU-rRNA)"/>
    <property type="evidence" value="ECO:0007669"/>
    <property type="project" value="TreeGrafter"/>
</dbReference>
<feature type="domain" description="Brix" evidence="10">
    <location>
        <begin position="454"/>
        <end position="686"/>
    </location>
</feature>
<gene>
    <name evidence="11" type="primary">RPF2</name>
    <name evidence="11" type="ORF">LshimejAT787_0803110</name>
</gene>
<dbReference type="Pfam" id="PF00150">
    <property type="entry name" value="Cellulase"/>
    <property type="match status" value="1"/>
</dbReference>
<feature type="region of interest" description="Disordered" evidence="8">
    <location>
        <begin position="36"/>
        <end position="74"/>
    </location>
</feature>
<evidence type="ECO:0000259" key="10">
    <source>
        <dbReference type="PROSITE" id="PS50833"/>
    </source>
</evidence>
<dbReference type="InterPro" id="IPR017853">
    <property type="entry name" value="GH"/>
</dbReference>
<comment type="similarity">
    <text evidence="3 7">Belongs to the RPF2 family.</text>
</comment>
<evidence type="ECO:0000256" key="8">
    <source>
        <dbReference type="SAM" id="MobiDB-lite"/>
    </source>
</evidence>
<comment type="subcellular location">
    <subcellularLocation>
        <location evidence="1 7">Nucleus</location>
        <location evidence="1 7">Nucleolus</location>
    </subcellularLocation>
</comment>
<dbReference type="GO" id="GO:0000027">
    <property type="term" value="P:ribosomal large subunit assembly"/>
    <property type="evidence" value="ECO:0007669"/>
    <property type="project" value="InterPro"/>
</dbReference>
<evidence type="ECO:0000256" key="4">
    <source>
        <dbReference type="ARBA" id="ARBA00022801"/>
    </source>
</evidence>
<name>A0A9P3PPV0_LYOSH</name>
<dbReference type="OrthoDB" id="407658at2759"/>
<evidence type="ECO:0000256" key="9">
    <source>
        <dbReference type="SAM" id="SignalP"/>
    </source>
</evidence>
<dbReference type="EMBL" id="BRPK01000008">
    <property type="protein sequence ID" value="GLB40440.1"/>
    <property type="molecule type" value="Genomic_DNA"/>
</dbReference>
<evidence type="ECO:0000256" key="2">
    <source>
        <dbReference type="ARBA" id="ARBA00005641"/>
    </source>
</evidence>
<dbReference type="PROSITE" id="PS50833">
    <property type="entry name" value="BRIX"/>
    <property type="match status" value="1"/>
</dbReference>
<dbReference type="Proteomes" id="UP001063166">
    <property type="component" value="Unassembled WGS sequence"/>
</dbReference>
<dbReference type="Pfam" id="PF04427">
    <property type="entry name" value="Brix"/>
    <property type="match status" value="1"/>
</dbReference>
<feature type="region of interest" description="Disordered" evidence="8">
    <location>
        <begin position="731"/>
        <end position="773"/>
    </location>
</feature>
<dbReference type="SUPFAM" id="SSF51445">
    <property type="entry name" value="(Trans)glycosidases"/>
    <property type="match status" value="1"/>
</dbReference>
<dbReference type="PANTHER" id="PTHR12728:SF0">
    <property type="entry name" value="RIBOSOME PRODUCTION FACTOR 2 HOMOLOG"/>
    <property type="match status" value="1"/>
</dbReference>
<comment type="caution">
    <text evidence="11">The sequence shown here is derived from an EMBL/GenBank/DDBJ whole genome shotgun (WGS) entry which is preliminary data.</text>
</comment>
<keyword evidence="9" id="KW-0732">Signal</keyword>
<feature type="signal peptide" evidence="9">
    <location>
        <begin position="1"/>
        <end position="19"/>
    </location>
</feature>
<dbReference type="GO" id="GO:0004553">
    <property type="term" value="F:hydrolase activity, hydrolyzing O-glycosyl compounds"/>
    <property type="evidence" value="ECO:0007669"/>
    <property type="project" value="InterPro"/>
</dbReference>
<organism evidence="11 12">
    <name type="scientific">Lyophyllum shimeji</name>
    <name type="common">Hon-shimeji</name>
    <name type="synonym">Tricholoma shimeji</name>
    <dbReference type="NCBI Taxonomy" id="47721"/>
    <lineage>
        <taxon>Eukaryota</taxon>
        <taxon>Fungi</taxon>
        <taxon>Dikarya</taxon>
        <taxon>Basidiomycota</taxon>
        <taxon>Agaricomycotina</taxon>
        <taxon>Agaricomycetes</taxon>
        <taxon>Agaricomycetidae</taxon>
        <taxon>Agaricales</taxon>
        <taxon>Tricholomatineae</taxon>
        <taxon>Lyophyllaceae</taxon>
        <taxon>Lyophyllum</taxon>
    </lineage>
</organism>
<keyword evidence="4" id="KW-0378">Hydrolase</keyword>